<dbReference type="OrthoDB" id="5038287at2"/>
<gene>
    <name evidence="1" type="ORF">FVP60_12410</name>
</gene>
<protein>
    <submittedName>
        <fullName evidence="1">Uncharacterized protein</fullName>
    </submittedName>
</protein>
<accession>A0A5C8HJK8</accession>
<dbReference type="Proteomes" id="UP000321196">
    <property type="component" value="Unassembled WGS sequence"/>
</dbReference>
<sequence>MLKNWLPQQLAPIVARLSRADDSFYRIAMRSLDWSKSDPIELTELRSADGRTRVEVSAISPVPYDVALLFSEGIHHLRTALDNVVWYLVELEQGLLSDVASRKVALPAYQEKLKFNEWAKRIRKDVPALGDPTTELHERVSSLQPFRDDSGIPSIPHRLVAAAGRNPEVVHPLILLQEYSNTDKHRSIRASVARQLIHGEDGALTGLGLLAEPVTIGSRAAPDGRVGEVRLIDSYPSLCIARPAPSTWVVSPAAEL</sequence>
<evidence type="ECO:0000313" key="2">
    <source>
        <dbReference type="Proteomes" id="UP000321196"/>
    </source>
</evidence>
<reference evidence="1 2" key="1">
    <citation type="submission" date="2019-08" db="EMBL/GenBank/DDBJ databases">
        <authorList>
            <person name="Dong K."/>
        </authorList>
    </citation>
    <scope>NUCLEOTIDE SEQUENCE [LARGE SCALE GENOMIC DNA]</scope>
    <source>
        <strain evidence="1 2">M4-8</strain>
    </source>
</reference>
<evidence type="ECO:0000313" key="1">
    <source>
        <dbReference type="EMBL" id="TXK02678.1"/>
    </source>
</evidence>
<organism evidence="1 2">
    <name type="scientific">Microbacterium mitrae</name>
    <dbReference type="NCBI Taxonomy" id="664640"/>
    <lineage>
        <taxon>Bacteria</taxon>
        <taxon>Bacillati</taxon>
        <taxon>Actinomycetota</taxon>
        <taxon>Actinomycetes</taxon>
        <taxon>Micrococcales</taxon>
        <taxon>Microbacteriaceae</taxon>
        <taxon>Microbacterium</taxon>
    </lineage>
</organism>
<dbReference type="AlphaFoldDB" id="A0A5C8HJK8"/>
<dbReference type="EMBL" id="VRSW01000006">
    <property type="protein sequence ID" value="TXK02678.1"/>
    <property type="molecule type" value="Genomic_DNA"/>
</dbReference>
<keyword evidence="2" id="KW-1185">Reference proteome</keyword>
<comment type="caution">
    <text evidence="1">The sequence shown here is derived from an EMBL/GenBank/DDBJ whole genome shotgun (WGS) entry which is preliminary data.</text>
</comment>
<proteinExistence type="predicted"/>
<name>A0A5C8HJK8_9MICO</name>
<dbReference type="RefSeq" id="WP_147826612.1">
    <property type="nucleotide sequence ID" value="NZ_BAAARG010000005.1"/>
</dbReference>